<feature type="domain" description="DDE Tnp4" evidence="9">
    <location>
        <begin position="44"/>
        <end position="206"/>
    </location>
</feature>
<comment type="cofactor">
    <cofactor evidence="1">
        <name>a divalent metal cation</name>
        <dbReference type="ChEBI" id="CHEBI:60240"/>
    </cofactor>
</comment>
<evidence type="ECO:0000256" key="6">
    <source>
        <dbReference type="ARBA" id="ARBA00022801"/>
    </source>
</evidence>
<dbReference type="AlphaFoldDB" id="A0AAE0B6R0"/>
<gene>
    <name evidence="10" type="ORF">Dsin_002763</name>
</gene>
<feature type="region of interest" description="Disordered" evidence="8">
    <location>
        <begin position="215"/>
        <end position="251"/>
    </location>
</feature>
<evidence type="ECO:0000313" key="11">
    <source>
        <dbReference type="Proteomes" id="UP001281410"/>
    </source>
</evidence>
<organism evidence="10 11">
    <name type="scientific">Dipteronia sinensis</name>
    <dbReference type="NCBI Taxonomy" id="43782"/>
    <lineage>
        <taxon>Eukaryota</taxon>
        <taxon>Viridiplantae</taxon>
        <taxon>Streptophyta</taxon>
        <taxon>Embryophyta</taxon>
        <taxon>Tracheophyta</taxon>
        <taxon>Spermatophyta</taxon>
        <taxon>Magnoliopsida</taxon>
        <taxon>eudicotyledons</taxon>
        <taxon>Gunneridae</taxon>
        <taxon>Pentapetalae</taxon>
        <taxon>rosids</taxon>
        <taxon>malvids</taxon>
        <taxon>Sapindales</taxon>
        <taxon>Sapindaceae</taxon>
        <taxon>Hippocastanoideae</taxon>
        <taxon>Acereae</taxon>
        <taxon>Dipteronia</taxon>
    </lineage>
</organism>
<evidence type="ECO:0000256" key="8">
    <source>
        <dbReference type="SAM" id="MobiDB-lite"/>
    </source>
</evidence>
<feature type="compositionally biased region" description="Acidic residues" evidence="8">
    <location>
        <begin position="226"/>
        <end position="236"/>
    </location>
</feature>
<dbReference type="InterPro" id="IPR027806">
    <property type="entry name" value="HARBI1_dom"/>
</dbReference>
<keyword evidence="11" id="KW-1185">Reference proteome</keyword>
<keyword evidence="5" id="KW-0479">Metal-binding</keyword>
<accession>A0AAE0B6R0</accession>
<dbReference type="Proteomes" id="UP001281410">
    <property type="component" value="Unassembled WGS sequence"/>
</dbReference>
<keyword evidence="6" id="KW-0378">Hydrolase</keyword>
<evidence type="ECO:0000256" key="4">
    <source>
        <dbReference type="ARBA" id="ARBA00022722"/>
    </source>
</evidence>
<feature type="compositionally biased region" description="Basic and acidic residues" evidence="8">
    <location>
        <begin position="215"/>
        <end position="225"/>
    </location>
</feature>
<keyword evidence="7" id="KW-0539">Nucleus</keyword>
<protein>
    <recommendedName>
        <fullName evidence="9">DDE Tnp4 domain-containing protein</fullName>
    </recommendedName>
</protein>
<reference evidence="10" key="1">
    <citation type="journal article" date="2023" name="Plant J.">
        <title>Genome sequences and population genomics provide insights into the demographic history, inbreeding, and mutation load of two 'living fossil' tree species of Dipteronia.</title>
        <authorList>
            <person name="Feng Y."/>
            <person name="Comes H.P."/>
            <person name="Chen J."/>
            <person name="Zhu S."/>
            <person name="Lu R."/>
            <person name="Zhang X."/>
            <person name="Li P."/>
            <person name="Qiu J."/>
            <person name="Olsen K.M."/>
            <person name="Qiu Y."/>
        </authorList>
    </citation>
    <scope>NUCLEOTIDE SEQUENCE</scope>
    <source>
        <strain evidence="10">NBL</strain>
    </source>
</reference>
<dbReference type="GO" id="GO:0016787">
    <property type="term" value="F:hydrolase activity"/>
    <property type="evidence" value="ECO:0007669"/>
    <property type="project" value="UniProtKB-KW"/>
</dbReference>
<evidence type="ECO:0000256" key="7">
    <source>
        <dbReference type="ARBA" id="ARBA00023242"/>
    </source>
</evidence>
<dbReference type="PANTHER" id="PTHR22930:SF221">
    <property type="entry name" value="NUCLEASE HARBI1"/>
    <property type="match status" value="1"/>
</dbReference>
<evidence type="ECO:0000259" key="9">
    <source>
        <dbReference type="Pfam" id="PF13359"/>
    </source>
</evidence>
<sequence>MLYVVCCMTMDIIKPRDSDFRDIPEEILTDSRYMPHFKDCIGAIDGTHIPVSISPEDQIPYIGRKWIPTQNVMAGCDFNMQFIFAVASWEGTAHDSRIFQKTIRDPALNFPKPLKGKYYLVDAGYPQMSGYVGPYKGERYHIPDFRRGRQPTCPREVFNQAHSSLRSVIERTFGVWKKKWKILKTMPNFSFNKQVKIVIATMTLHNYIKRHAQRDRHFEESKNYQDEETEEEMDTGEESHETNGPGAQEIEVLRNQITASLMGD</sequence>
<dbReference type="GO" id="GO:0005634">
    <property type="term" value="C:nucleus"/>
    <property type="evidence" value="ECO:0007669"/>
    <property type="project" value="UniProtKB-SubCell"/>
</dbReference>
<comment type="caution">
    <text evidence="10">The sequence shown here is derived from an EMBL/GenBank/DDBJ whole genome shotgun (WGS) entry which is preliminary data.</text>
</comment>
<evidence type="ECO:0000313" key="10">
    <source>
        <dbReference type="EMBL" id="KAK3230882.1"/>
    </source>
</evidence>
<dbReference type="GO" id="GO:0046872">
    <property type="term" value="F:metal ion binding"/>
    <property type="evidence" value="ECO:0007669"/>
    <property type="project" value="UniProtKB-KW"/>
</dbReference>
<comment type="subcellular location">
    <subcellularLocation>
        <location evidence="2">Nucleus</location>
    </subcellularLocation>
</comment>
<evidence type="ECO:0000256" key="3">
    <source>
        <dbReference type="ARBA" id="ARBA00006958"/>
    </source>
</evidence>
<evidence type="ECO:0000256" key="2">
    <source>
        <dbReference type="ARBA" id="ARBA00004123"/>
    </source>
</evidence>
<evidence type="ECO:0000256" key="5">
    <source>
        <dbReference type="ARBA" id="ARBA00022723"/>
    </source>
</evidence>
<dbReference type="PANTHER" id="PTHR22930">
    <property type="match status" value="1"/>
</dbReference>
<evidence type="ECO:0000256" key="1">
    <source>
        <dbReference type="ARBA" id="ARBA00001968"/>
    </source>
</evidence>
<dbReference type="EMBL" id="JANJYJ010000001">
    <property type="protein sequence ID" value="KAK3230882.1"/>
    <property type="molecule type" value="Genomic_DNA"/>
</dbReference>
<name>A0AAE0B6R0_9ROSI</name>
<dbReference type="GO" id="GO:0004518">
    <property type="term" value="F:nuclease activity"/>
    <property type="evidence" value="ECO:0007669"/>
    <property type="project" value="UniProtKB-KW"/>
</dbReference>
<dbReference type="Pfam" id="PF13359">
    <property type="entry name" value="DDE_Tnp_4"/>
    <property type="match status" value="1"/>
</dbReference>
<keyword evidence="4" id="KW-0540">Nuclease</keyword>
<dbReference type="InterPro" id="IPR045249">
    <property type="entry name" value="HARBI1-like"/>
</dbReference>
<proteinExistence type="inferred from homology"/>
<comment type="similarity">
    <text evidence="3">Belongs to the HARBI1 family.</text>
</comment>